<dbReference type="EMBL" id="OM638103">
    <property type="protein sequence ID" value="UNY46926.1"/>
    <property type="molecule type" value="Genomic_DNA"/>
</dbReference>
<organism evidence="1 2">
    <name type="scientific">Cronobacter phage LPCS28</name>
    <dbReference type="NCBI Taxonomy" id="2924885"/>
    <lineage>
        <taxon>Viruses</taxon>
        <taxon>Duplodnaviria</taxon>
        <taxon>Heunggongvirae</taxon>
        <taxon>Uroviricota</taxon>
        <taxon>Caudoviricetes</taxon>
        <taxon>Pantevenvirales</taxon>
        <taxon>Straboviridae</taxon>
        <taxon>Nanhuvirus</taxon>
        <taxon>Nanhuvirus LPCS28</taxon>
    </lineage>
</organism>
<reference evidence="1 2" key="1">
    <citation type="submission" date="2022-02" db="EMBL/GenBank/DDBJ databases">
        <authorList>
            <person name="Tian F."/>
            <person name="Li J."/>
            <person name="Li F."/>
            <person name="Tong Y."/>
        </authorList>
    </citation>
    <scope>NUCLEOTIDE SEQUENCE [LARGE SCALE GENOMIC DNA]</scope>
</reference>
<dbReference type="Proteomes" id="UP000832072">
    <property type="component" value="Segment"/>
</dbReference>
<sequence length="134" mass="15667">MARKTFIFEAKGKAFNLETFATEEKTFLTQKNDIEFRSKAEFIECINHAITSFYENMIEYLEEGTPELTVSYRDHSTNLMFFNIKDGNSFCISNNKLNVRNKIFELVQTTEKKLSKIQARVVDAYEDLPVSLQR</sequence>
<keyword evidence="2" id="KW-1185">Reference proteome</keyword>
<protein>
    <submittedName>
        <fullName evidence="1">Uncharacterized protein</fullName>
    </submittedName>
</protein>
<gene>
    <name evidence="1" type="ORF">EHEKIMEA_00019</name>
</gene>
<accession>A0AAE9K5B5</accession>
<name>A0AAE9K5B5_9CAUD</name>
<evidence type="ECO:0000313" key="2">
    <source>
        <dbReference type="Proteomes" id="UP000832072"/>
    </source>
</evidence>
<proteinExistence type="predicted"/>
<evidence type="ECO:0000313" key="1">
    <source>
        <dbReference type="EMBL" id="UNY46926.1"/>
    </source>
</evidence>